<evidence type="ECO:0000256" key="1">
    <source>
        <dbReference type="ARBA" id="ARBA00004196"/>
    </source>
</evidence>
<evidence type="ECO:0000256" key="9">
    <source>
        <dbReference type="SAM" id="Phobius"/>
    </source>
</evidence>
<evidence type="ECO:0000259" key="11">
    <source>
        <dbReference type="Pfam" id="PF12354"/>
    </source>
</evidence>
<keyword evidence="6" id="KW-0732">Signal</keyword>
<dbReference type="SMART" id="SM00369">
    <property type="entry name" value="LRR_TYP"/>
    <property type="match status" value="6"/>
</dbReference>
<dbReference type="Pfam" id="PF12354">
    <property type="entry name" value="Internalin_N"/>
    <property type="match status" value="1"/>
</dbReference>
<dbReference type="GO" id="GO:0030313">
    <property type="term" value="C:cell envelope"/>
    <property type="evidence" value="ECO:0007669"/>
    <property type="project" value="UniProtKB-SubCell"/>
</dbReference>
<reference evidence="12" key="2">
    <citation type="submission" date="2020-10" db="EMBL/GenBank/DDBJ databases">
        <authorList>
            <consortium name="NCBI Pathogen Detection Project"/>
        </authorList>
    </citation>
    <scope>NUCLEOTIDE SEQUENCE</scope>
    <source>
        <strain evidence="12">SFBRL218_S4</strain>
    </source>
</reference>
<dbReference type="InterPro" id="IPR024634">
    <property type="entry name" value="Internalin_N"/>
</dbReference>
<keyword evidence="4" id="KW-0964">Secreted</keyword>
<evidence type="ECO:0000256" key="5">
    <source>
        <dbReference type="ARBA" id="ARBA00022614"/>
    </source>
</evidence>
<dbReference type="PANTHER" id="PTHR46652">
    <property type="entry name" value="LEUCINE-RICH REPEAT AND IQ DOMAIN-CONTAINING PROTEIN 1-RELATED"/>
    <property type="match status" value="1"/>
</dbReference>
<keyword evidence="9" id="KW-0812">Transmembrane</keyword>
<proteinExistence type="inferred from homology"/>
<dbReference type="InterPro" id="IPR001611">
    <property type="entry name" value="Leu-rich_rpt"/>
</dbReference>
<evidence type="ECO:0000256" key="7">
    <source>
        <dbReference type="ARBA" id="ARBA00022737"/>
    </source>
</evidence>
<protein>
    <submittedName>
        <fullName evidence="12">LPXTG cell wall anchor domain-containing protein</fullName>
    </submittedName>
</protein>
<dbReference type="NCBIfam" id="TIGR01167">
    <property type="entry name" value="LPXTG_anchor"/>
    <property type="match status" value="1"/>
</dbReference>
<evidence type="ECO:0000313" key="12">
    <source>
        <dbReference type="EMBL" id="HAO5922091.1"/>
    </source>
</evidence>
<dbReference type="InterPro" id="IPR014755">
    <property type="entry name" value="Cu-Rt/internalin_Ig-like"/>
</dbReference>
<dbReference type="InterPro" id="IPR042229">
    <property type="entry name" value="Listeria/Bacterioides_rpt_sf"/>
</dbReference>
<evidence type="ECO:0000259" key="10">
    <source>
        <dbReference type="Pfam" id="PF08191"/>
    </source>
</evidence>
<dbReference type="Gene3D" id="1.10.8.390">
    <property type="entry name" value="Internalin N-terminal Cap domain-like"/>
    <property type="match status" value="1"/>
</dbReference>
<accession>A0A8H9JR30</accession>
<organism evidence="12">
    <name type="scientific">Listeria monocytogenes</name>
    <dbReference type="NCBI Taxonomy" id="1639"/>
    <lineage>
        <taxon>Bacteria</taxon>
        <taxon>Bacillati</taxon>
        <taxon>Bacillota</taxon>
        <taxon>Bacilli</taxon>
        <taxon>Bacillales</taxon>
        <taxon>Listeriaceae</taxon>
        <taxon>Listeria</taxon>
    </lineage>
</organism>
<dbReference type="PROSITE" id="PS51450">
    <property type="entry name" value="LRR"/>
    <property type="match status" value="6"/>
</dbReference>
<evidence type="ECO:0000256" key="2">
    <source>
        <dbReference type="ARBA" id="ARBA00004613"/>
    </source>
</evidence>
<dbReference type="SUPFAM" id="SSF81296">
    <property type="entry name" value="E set domains"/>
    <property type="match status" value="1"/>
</dbReference>
<evidence type="ECO:0000256" key="3">
    <source>
        <dbReference type="ARBA" id="ARBA00009432"/>
    </source>
</evidence>
<dbReference type="NCBIfam" id="TIGR02543">
    <property type="entry name" value="List_Bact_rpt"/>
    <property type="match status" value="3"/>
</dbReference>
<gene>
    <name evidence="12" type="ORF">IP987_001278</name>
</gene>
<keyword evidence="7" id="KW-0677">Repeat</keyword>
<dbReference type="Gene3D" id="2.60.40.1220">
    <property type="match status" value="1"/>
</dbReference>
<dbReference type="InterPro" id="IPR012569">
    <property type="entry name" value="Inl_IR"/>
</dbReference>
<dbReference type="InterPro" id="IPR050836">
    <property type="entry name" value="SDS22/Internalin_LRR"/>
</dbReference>
<dbReference type="InterPro" id="IPR013378">
    <property type="entry name" value="InlB-like_B-rpt"/>
</dbReference>
<feature type="region of interest" description="Disordered" evidence="8">
    <location>
        <begin position="599"/>
        <end position="618"/>
    </location>
</feature>
<comment type="caution">
    <text evidence="12">The sequence shown here is derived from an EMBL/GenBank/DDBJ whole genome shotgun (WGS) entry which is preliminary data.</text>
</comment>
<evidence type="ECO:0000256" key="6">
    <source>
        <dbReference type="ARBA" id="ARBA00022729"/>
    </source>
</evidence>
<dbReference type="InterPro" id="IPR003591">
    <property type="entry name" value="Leu-rich_rpt_typical-subtyp"/>
</dbReference>
<dbReference type="GO" id="GO:0005576">
    <property type="term" value="C:extracellular region"/>
    <property type="evidence" value="ECO:0007669"/>
    <property type="project" value="UniProtKB-SubCell"/>
</dbReference>
<keyword evidence="5" id="KW-0433">Leucine-rich repeat</keyword>
<dbReference type="Gene3D" id="2.60.40.4270">
    <property type="entry name" value="Listeria-Bacteroides repeat domain"/>
    <property type="match status" value="3"/>
</dbReference>
<keyword evidence="9" id="KW-1133">Transmembrane helix</keyword>
<feature type="transmembrane region" description="Helical" evidence="9">
    <location>
        <begin position="21"/>
        <end position="41"/>
    </location>
</feature>
<sequence>MKSEESNNRLKKLRSYKGSKNVIGFLFLISFMIVIGTSNQLDVQAENLTQPTAINEIFPDPALADAMRSRLGKASVTDIVSQNELDQQIGINVPDEGIKDLEGVQYLNNISNLFVYYNEITDISVISELSNLKYVYLDENPINDLSPLSDLTNLEELSLGETQISDISVLSNLTNLTGLSLHDNQLNNLDALSSLQNLKLLNLVETQTSDISALSGLTNLKTLYLGFNQISDISALASLTNLETLDLDTNQISDINALAGLNNLKHLYLSRNHISDISPLSGLTKLIDLNLYKQEIIKNPIMYNPAITISNDVKNMSGALIAPETISDNGTYTSPNITWNLSSYLNEVSYTFRQGVTIGNITNDFYGTVRQPLQAIPVDYTATFDVEGTETKESVETGDLLIEPAEPTKEGYTFIGWYDAKTGGNKWDFSTDKMPAEDMTLYAQFSINEYTATFDVDGKKTTELVNYQSMLSAPAEPTKEGYTFTGWYDAKTGGNKWDFATRKMPARDMTLYAQFSINKYVATFDVDGKTTTELVNYESLLSAPVEPKKEGYKFIGWYDAKKGGNKWDFAADKMPAKDMTLYAQFEKVDEGFSVIVPENTDKPTKGTKQVVSSTSSLPKTGDTSSFWFLAGILFVGIGTRMMRKARQI</sequence>
<comment type="similarity">
    <text evidence="3">Belongs to the internalin family.</text>
</comment>
<dbReference type="InterPro" id="IPR014756">
    <property type="entry name" value="Ig_E-set"/>
</dbReference>
<dbReference type="Pfam" id="PF12799">
    <property type="entry name" value="LRR_4"/>
    <property type="match status" value="2"/>
</dbReference>
<dbReference type="SUPFAM" id="SSF52058">
    <property type="entry name" value="L domain-like"/>
    <property type="match status" value="1"/>
</dbReference>
<reference evidence="12" key="1">
    <citation type="journal article" date="2018" name="Genome Biol.">
        <title>SKESA: strategic k-mer extension for scrupulous assemblies.</title>
        <authorList>
            <person name="Souvorov A."/>
            <person name="Agarwala R."/>
            <person name="Lipman D.J."/>
        </authorList>
    </citation>
    <scope>NUCLEOTIDE SEQUENCE</scope>
    <source>
        <strain evidence="12">SFBRL218_S4</strain>
    </source>
</reference>
<dbReference type="EMBL" id="DABXZF010000010">
    <property type="protein sequence ID" value="HAO5922091.1"/>
    <property type="molecule type" value="Genomic_DNA"/>
</dbReference>
<comment type="subcellular location">
    <subcellularLocation>
        <location evidence="1">Cell envelope</location>
    </subcellularLocation>
    <subcellularLocation>
        <location evidence="2">Secreted</location>
    </subcellularLocation>
</comment>
<dbReference type="PANTHER" id="PTHR46652:SF3">
    <property type="entry name" value="LEUCINE-RICH REPEAT-CONTAINING PROTEIN 9"/>
    <property type="match status" value="1"/>
</dbReference>
<dbReference type="AlphaFoldDB" id="A0A8H9JR30"/>
<feature type="domain" description="Internalin N-terminal" evidence="11">
    <location>
        <begin position="43"/>
        <end position="86"/>
    </location>
</feature>
<dbReference type="Pfam" id="PF09479">
    <property type="entry name" value="Flg_new"/>
    <property type="match status" value="3"/>
</dbReference>
<evidence type="ECO:0000256" key="4">
    <source>
        <dbReference type="ARBA" id="ARBA00022525"/>
    </source>
</evidence>
<dbReference type="Pfam" id="PF08191">
    <property type="entry name" value="LRR_adjacent"/>
    <property type="match status" value="1"/>
</dbReference>
<dbReference type="Gene3D" id="3.80.10.10">
    <property type="entry name" value="Ribonuclease Inhibitor"/>
    <property type="match status" value="2"/>
</dbReference>
<dbReference type="InterPro" id="IPR032675">
    <property type="entry name" value="LRR_dom_sf"/>
</dbReference>
<dbReference type="SMART" id="SM00365">
    <property type="entry name" value="LRR_SD22"/>
    <property type="match status" value="7"/>
</dbReference>
<name>A0A8H9JR30_LISMN</name>
<keyword evidence="9" id="KW-0472">Membrane</keyword>
<dbReference type="Proteomes" id="UP000853596">
    <property type="component" value="Unassembled WGS sequence"/>
</dbReference>
<evidence type="ECO:0000256" key="8">
    <source>
        <dbReference type="SAM" id="MobiDB-lite"/>
    </source>
</evidence>
<dbReference type="InterPro" id="IPR025875">
    <property type="entry name" value="Leu-rich_rpt_4"/>
</dbReference>
<feature type="compositionally biased region" description="Polar residues" evidence="8">
    <location>
        <begin position="606"/>
        <end position="618"/>
    </location>
</feature>
<feature type="domain" description="Internalin Ig-like inter-repeat region" evidence="10">
    <location>
        <begin position="318"/>
        <end position="374"/>
    </location>
</feature>